<gene>
    <name evidence="5" type="primary">raiA</name>
    <name evidence="3" type="synonym">hpf</name>
    <name evidence="5" type="ORF">C7B46_05850</name>
</gene>
<comment type="caution">
    <text evidence="5">The sequence shown here is derived from an EMBL/GenBank/DDBJ whole genome shotgun (WGS) entry which is preliminary data.</text>
</comment>
<evidence type="ECO:0000256" key="2">
    <source>
        <dbReference type="ARBA" id="ARBA00022845"/>
    </source>
</evidence>
<evidence type="ECO:0000313" key="6">
    <source>
        <dbReference type="Proteomes" id="UP000242972"/>
    </source>
</evidence>
<keyword evidence="2 3" id="KW-0810">Translation regulation</keyword>
<dbReference type="InterPro" id="IPR036567">
    <property type="entry name" value="RHF-like"/>
</dbReference>
<proteinExistence type="inferred from homology"/>
<comment type="similarity">
    <text evidence="3">Belongs to the HPF/YfiA ribosome-associated protein family. Long HPF subfamily.</text>
</comment>
<name>A0A2T2XID7_9FIRM</name>
<dbReference type="Gene3D" id="3.30.160.100">
    <property type="entry name" value="Ribosome hibernation promotion factor-like"/>
    <property type="match status" value="1"/>
</dbReference>
<dbReference type="InterPro" id="IPR050574">
    <property type="entry name" value="HPF/YfiA_ribosome-assoc"/>
</dbReference>
<accession>A0A2T2XID7</accession>
<organism evidence="5 6">
    <name type="scientific">Sulfobacillus benefaciens</name>
    <dbReference type="NCBI Taxonomy" id="453960"/>
    <lineage>
        <taxon>Bacteria</taxon>
        <taxon>Bacillati</taxon>
        <taxon>Bacillota</taxon>
        <taxon>Clostridia</taxon>
        <taxon>Eubacteriales</taxon>
        <taxon>Clostridiales Family XVII. Incertae Sedis</taxon>
        <taxon>Sulfobacillus</taxon>
    </lineage>
</organism>
<dbReference type="EMBL" id="PXYW01000010">
    <property type="protein sequence ID" value="PSR34252.1"/>
    <property type="molecule type" value="Genomic_DNA"/>
</dbReference>
<dbReference type="InterPro" id="IPR032528">
    <property type="entry name" value="Ribosom_S30AE_C"/>
</dbReference>
<dbReference type="HAMAP" id="MF_00839">
    <property type="entry name" value="HPF"/>
    <property type="match status" value="1"/>
</dbReference>
<dbReference type="Pfam" id="PF02482">
    <property type="entry name" value="Ribosomal_S30AE"/>
    <property type="match status" value="1"/>
</dbReference>
<dbReference type="Pfam" id="PF16321">
    <property type="entry name" value="Ribosom_S30AE_C"/>
    <property type="match status" value="1"/>
</dbReference>
<keyword evidence="1 3" id="KW-0963">Cytoplasm</keyword>
<dbReference type="FunFam" id="3.30.505.50:FF:000001">
    <property type="entry name" value="Ribosome hibernation promoting factor"/>
    <property type="match status" value="1"/>
</dbReference>
<sequence length="168" mass="19283">MEVIVRGKNFEVTDALKEHVTKKLGKMAKLFDPHPVTAHAVLSVEKERQIVEVTMPIDGLLLRGEEATPDMYASVDLVVDKLEKQYAKFKTRVRRRHGPSEHREPPPMDVASVVRRKTFPAKPMLLDEALMQMDLLGHDFFVFTNGETDTINVLYRRRDGEYGLLEPR</sequence>
<evidence type="ECO:0000256" key="3">
    <source>
        <dbReference type="HAMAP-Rule" id="MF_00839"/>
    </source>
</evidence>
<evidence type="ECO:0000313" key="5">
    <source>
        <dbReference type="EMBL" id="PSR34252.1"/>
    </source>
</evidence>
<dbReference type="GO" id="GO:0022627">
    <property type="term" value="C:cytosolic small ribosomal subunit"/>
    <property type="evidence" value="ECO:0007669"/>
    <property type="project" value="TreeGrafter"/>
</dbReference>
<feature type="domain" description="Sigma 54 modulation/S30EA ribosomal protein C-terminal" evidence="4">
    <location>
        <begin position="112"/>
        <end position="164"/>
    </location>
</feature>
<dbReference type="InterPro" id="IPR003489">
    <property type="entry name" value="RHF/RaiA"/>
</dbReference>
<dbReference type="PANTHER" id="PTHR33231">
    <property type="entry name" value="30S RIBOSOMAL PROTEIN"/>
    <property type="match status" value="1"/>
</dbReference>
<comment type="subunit">
    <text evidence="3">Interacts with 100S ribosomes.</text>
</comment>
<dbReference type="Proteomes" id="UP000242972">
    <property type="component" value="Unassembled WGS sequence"/>
</dbReference>
<dbReference type="InterPro" id="IPR034694">
    <property type="entry name" value="HPF_long/plastid"/>
</dbReference>
<dbReference type="CDD" id="cd00552">
    <property type="entry name" value="RaiA"/>
    <property type="match status" value="1"/>
</dbReference>
<dbReference type="Gene3D" id="3.30.505.50">
    <property type="entry name" value="Sigma 54 modulation/S30EA ribosomal protein, C-terminal domain"/>
    <property type="match status" value="1"/>
</dbReference>
<dbReference type="AlphaFoldDB" id="A0A2T2XID7"/>
<dbReference type="PANTHER" id="PTHR33231:SF1">
    <property type="entry name" value="30S RIBOSOMAL PROTEIN"/>
    <property type="match status" value="1"/>
</dbReference>
<dbReference type="SUPFAM" id="SSF69754">
    <property type="entry name" value="Ribosome binding protein Y (YfiA homologue)"/>
    <property type="match status" value="1"/>
</dbReference>
<protein>
    <recommendedName>
        <fullName evidence="3">Ribosome hibernation promoting factor</fullName>
        <shortName evidence="3">HPF</shortName>
    </recommendedName>
</protein>
<dbReference type="GO" id="GO:0043024">
    <property type="term" value="F:ribosomal small subunit binding"/>
    <property type="evidence" value="ECO:0007669"/>
    <property type="project" value="TreeGrafter"/>
</dbReference>
<dbReference type="InterPro" id="IPR038416">
    <property type="entry name" value="Ribosom_S30AE_C_sf"/>
</dbReference>
<comment type="function">
    <text evidence="3">Required for dimerization of active 70S ribosomes into 100S ribosomes in stationary phase; 100S ribosomes are translationally inactive and sometimes present during exponential growth.</text>
</comment>
<dbReference type="NCBIfam" id="TIGR00741">
    <property type="entry name" value="yfiA"/>
    <property type="match status" value="1"/>
</dbReference>
<reference evidence="5 6" key="1">
    <citation type="journal article" date="2014" name="BMC Genomics">
        <title>Comparison of environmental and isolate Sulfobacillus genomes reveals diverse carbon, sulfur, nitrogen, and hydrogen metabolisms.</title>
        <authorList>
            <person name="Justice N.B."/>
            <person name="Norman A."/>
            <person name="Brown C.T."/>
            <person name="Singh A."/>
            <person name="Thomas B.C."/>
            <person name="Banfield J.F."/>
        </authorList>
    </citation>
    <scope>NUCLEOTIDE SEQUENCE [LARGE SCALE GENOMIC DNA]</scope>
    <source>
        <strain evidence="5">AMDSBA4</strain>
    </source>
</reference>
<dbReference type="GO" id="GO:0045900">
    <property type="term" value="P:negative regulation of translational elongation"/>
    <property type="evidence" value="ECO:0007669"/>
    <property type="project" value="TreeGrafter"/>
</dbReference>
<comment type="subcellular location">
    <subcellularLocation>
        <location evidence="3">Cytoplasm</location>
    </subcellularLocation>
</comment>
<evidence type="ECO:0000259" key="4">
    <source>
        <dbReference type="Pfam" id="PF16321"/>
    </source>
</evidence>
<evidence type="ECO:0000256" key="1">
    <source>
        <dbReference type="ARBA" id="ARBA00022490"/>
    </source>
</evidence>